<dbReference type="GO" id="GO:0005524">
    <property type="term" value="F:ATP binding"/>
    <property type="evidence" value="ECO:0007669"/>
    <property type="project" value="InterPro"/>
</dbReference>
<reference evidence="3" key="1">
    <citation type="journal article" date="2020" name="Microorganisms">
        <title>Reliable Identification of Environmental Pseudomonas Isolates Using the rpoD Gene.</title>
        <authorList>
            <consortium name="The Broad Institute Genome Sequencing Platform"/>
            <person name="Girard L."/>
            <person name="Lood C."/>
            <person name="Rokni-Zadeh H."/>
            <person name="van Noort V."/>
            <person name="Lavigne R."/>
            <person name="De Mot R."/>
        </authorList>
    </citation>
    <scope>NUCLEOTIDE SEQUENCE</scope>
    <source>
        <strain evidence="3">OE 48.2</strain>
    </source>
</reference>
<dbReference type="Pfam" id="PF13304">
    <property type="entry name" value="AAA_21"/>
    <property type="match status" value="1"/>
</dbReference>
<dbReference type="Proteomes" id="UP000627092">
    <property type="component" value="Chromosome"/>
</dbReference>
<evidence type="ECO:0000313" key="3">
    <source>
        <dbReference type="EMBL" id="QXI09113.1"/>
    </source>
</evidence>
<dbReference type="GO" id="GO:0016887">
    <property type="term" value="F:ATP hydrolysis activity"/>
    <property type="evidence" value="ECO:0007669"/>
    <property type="project" value="InterPro"/>
</dbReference>
<gene>
    <name evidence="3" type="ORF">HU754_014710</name>
</gene>
<dbReference type="RefSeq" id="WP_186622320.1">
    <property type="nucleotide sequence ID" value="NZ_CP077090.1"/>
</dbReference>
<dbReference type="KEGG" id="pze:HU754_014710"/>
<dbReference type="InterPro" id="IPR051396">
    <property type="entry name" value="Bact_Antivir_Def_Nuclease"/>
</dbReference>
<proteinExistence type="predicted"/>
<sequence>MIRLKRGPVPDILNSERANMLRKEAADFFSQPREQRRQKRFEFQKYAAQLNSDIRKALAECFPSKCAYCETPVEKPEIELFRPRQSASNLDGSVDDDCYWWLAHDWSNYLLACSPCNTLKGARFPVEGLRAGPYPTSLGLTEEERLLLDPCEDEPSSLLLFLEDGRVTSDDFQGSATIDVLGLNREALVHARRRDLVNLKRILSVQKIAFDSPYLVDDLLSAMITDDSPYAAMRRQFVATWAAEEAPAGPQTSKLLQQLQHHRGAVTGSLVASLDDLKLAAERLTNTTVGMESFSVLEERISNDFYRKSRFIEHFQLTNIRSCENVSLQTSLGAGGSGKWLVLLGENGTGKSTTLQALACALAGQDAVDDLDIKASDLLRSGCETGTVSVQLSSFSRPIVMTLNAANNSITIDPPEPKVMVLAYGATRLLTPHKNKALPRASVHIANLFNPLERLSNGRPWLYDTDDQEFDRIARALSALLPRPDGAQFFRYNNEIVVKSAGVIDTLEALSSGYQAVLALALDIMSVLRRGWQDAASAEGIVLIDEIDAHLHPRWKMRIIQRLREVFPRLQFIATSHEPLTLRGIERDEVAVLKRTLSGAVKVITAETDDLPSPRNMTVGQLLTSDFFGLNSAEDLEIDTLFEEYYRLLASRERTVADELRLEELREELESGRQLGLTERERLVFEAADAYIAERMARRQALPEQIKLGAQHRLQQIWATLDEPDTVPPPQLGTDRKSPL</sequence>
<feature type="region of interest" description="Disordered" evidence="1">
    <location>
        <begin position="720"/>
        <end position="740"/>
    </location>
</feature>
<dbReference type="InterPro" id="IPR027417">
    <property type="entry name" value="P-loop_NTPase"/>
</dbReference>
<dbReference type="PANTHER" id="PTHR43581">
    <property type="entry name" value="ATP/GTP PHOSPHATASE"/>
    <property type="match status" value="1"/>
</dbReference>
<evidence type="ECO:0000313" key="4">
    <source>
        <dbReference type="Proteomes" id="UP000627092"/>
    </source>
</evidence>
<feature type="domain" description="AAA+ ATPase" evidence="2">
    <location>
        <begin position="337"/>
        <end position="597"/>
    </location>
</feature>
<dbReference type="SUPFAM" id="SSF52540">
    <property type="entry name" value="P-loop containing nucleoside triphosphate hydrolases"/>
    <property type="match status" value="1"/>
</dbReference>
<evidence type="ECO:0000259" key="2">
    <source>
        <dbReference type="SMART" id="SM00382"/>
    </source>
</evidence>
<organism evidence="3 4">
    <name type="scientific">Pseudomonas zeae</name>
    <dbReference type="NCBI Taxonomy" id="2745510"/>
    <lineage>
        <taxon>Bacteria</taxon>
        <taxon>Pseudomonadati</taxon>
        <taxon>Pseudomonadota</taxon>
        <taxon>Gammaproteobacteria</taxon>
        <taxon>Pseudomonadales</taxon>
        <taxon>Pseudomonadaceae</taxon>
        <taxon>Pseudomonas</taxon>
    </lineage>
</organism>
<dbReference type="Gene3D" id="3.40.50.300">
    <property type="entry name" value="P-loop containing nucleotide triphosphate hydrolases"/>
    <property type="match status" value="2"/>
</dbReference>
<dbReference type="InterPro" id="IPR003593">
    <property type="entry name" value="AAA+_ATPase"/>
</dbReference>
<dbReference type="SMART" id="SM00382">
    <property type="entry name" value="AAA"/>
    <property type="match status" value="1"/>
</dbReference>
<evidence type="ECO:0000256" key="1">
    <source>
        <dbReference type="SAM" id="MobiDB-lite"/>
    </source>
</evidence>
<dbReference type="AlphaFoldDB" id="A0A9E6T908"/>
<dbReference type="InterPro" id="IPR003959">
    <property type="entry name" value="ATPase_AAA_core"/>
</dbReference>
<dbReference type="PANTHER" id="PTHR43581:SF2">
    <property type="entry name" value="EXCINUCLEASE ATPASE SUBUNIT"/>
    <property type="match status" value="1"/>
</dbReference>
<name>A0A9E6T908_9PSED</name>
<dbReference type="EMBL" id="CP077090">
    <property type="protein sequence ID" value="QXI09113.1"/>
    <property type="molecule type" value="Genomic_DNA"/>
</dbReference>
<protein>
    <submittedName>
        <fullName evidence="3">AAA family ATPase</fullName>
    </submittedName>
</protein>
<dbReference type="Gene3D" id="1.10.30.50">
    <property type="match status" value="1"/>
</dbReference>
<reference evidence="3" key="2">
    <citation type="journal article" date="2021" name="Microorganisms">
        <title>The Ever-Expanding Pseudomonas Genus: Description of 43 New Species and Partition of the Pseudomonas putida Group.</title>
        <authorList>
            <person name="Girard L."/>
            <person name="Lood C."/>
            <person name="Hofte M."/>
            <person name="Vandamme P."/>
            <person name="Rokni-Zadeh H."/>
            <person name="van Noort V."/>
            <person name="Lavigne R."/>
            <person name="De Mot R."/>
        </authorList>
    </citation>
    <scope>NUCLEOTIDE SEQUENCE</scope>
    <source>
        <strain evidence="3">OE 48.2</strain>
    </source>
</reference>
<accession>A0A9E6T908</accession>